<organism evidence="1 2">
    <name type="scientific">Plasmodium yoelii yoelii</name>
    <dbReference type="NCBI Taxonomy" id="73239"/>
    <lineage>
        <taxon>Eukaryota</taxon>
        <taxon>Sar</taxon>
        <taxon>Alveolata</taxon>
        <taxon>Apicomplexa</taxon>
        <taxon>Aconoidasida</taxon>
        <taxon>Haemosporida</taxon>
        <taxon>Plasmodiidae</taxon>
        <taxon>Plasmodium</taxon>
        <taxon>Plasmodium (Vinckeia)</taxon>
    </lineage>
</organism>
<dbReference type="InParanoid" id="Q7RQG5"/>
<evidence type="ECO:0000313" key="2">
    <source>
        <dbReference type="Proteomes" id="UP000008553"/>
    </source>
</evidence>
<keyword evidence="2" id="KW-1185">Reference proteome</keyword>
<sequence length="37" mass="4319">MDTHSGTCAFYGCRVERNKISVSNKMVNEKEEKKNKR</sequence>
<reference evidence="1 2" key="1">
    <citation type="journal article" date="2002" name="Nature">
        <title>Genome sequence and comparative analysis of the model rodent malaria parasite Plasmodium yoelii yoelii.</title>
        <authorList>
            <person name="Carlton J.M."/>
            <person name="Angiuoli S.V."/>
            <person name="Suh B.B."/>
            <person name="Kooij T.W."/>
            <person name="Pertea M."/>
            <person name="Silva J.C."/>
            <person name="Ermolaeva M.D."/>
            <person name="Allen J.E."/>
            <person name="Selengut J.D."/>
            <person name="Koo H.L."/>
            <person name="Peterson J.D."/>
            <person name="Pop M."/>
            <person name="Kosack D.S."/>
            <person name="Shumway M.F."/>
            <person name="Bidwell S.L."/>
            <person name="Shallom S.J."/>
            <person name="van Aken S.E."/>
            <person name="Riedmuller S.B."/>
            <person name="Feldblyum T.V."/>
            <person name="Cho J.K."/>
            <person name="Quackenbush J."/>
            <person name="Sedegah M."/>
            <person name="Shoaibi A."/>
            <person name="Cummings L.M."/>
            <person name="Florens L."/>
            <person name="Yates J.R."/>
            <person name="Raine J.D."/>
            <person name="Sinden R.E."/>
            <person name="Harris M.A."/>
            <person name="Cunningham D.A."/>
            <person name="Preiser P.R."/>
            <person name="Bergman L.W."/>
            <person name="Vaidya A.B."/>
            <person name="van Lin L.H."/>
            <person name="Janse C.J."/>
            <person name="Waters A.P."/>
            <person name="Smith H.O."/>
            <person name="White O.R."/>
            <person name="Salzberg S.L."/>
            <person name="Venter J.C."/>
            <person name="Fraser C.M."/>
            <person name="Hoffman S.L."/>
            <person name="Gardner M.J."/>
            <person name="Carucci D.J."/>
        </authorList>
    </citation>
    <scope>NUCLEOTIDE SEQUENCE [LARGE SCALE GENOMIC DNA]</scope>
    <source>
        <strain evidence="1 2">17XNL</strain>
    </source>
</reference>
<dbReference type="EMBL" id="AABL01000299">
    <property type="protein sequence ID" value="EAA20422.1"/>
    <property type="molecule type" value="Genomic_DNA"/>
</dbReference>
<evidence type="ECO:0000313" key="1">
    <source>
        <dbReference type="EMBL" id="EAA20422.1"/>
    </source>
</evidence>
<dbReference type="AlphaFoldDB" id="Q7RQG5"/>
<dbReference type="Proteomes" id="UP000008553">
    <property type="component" value="Unassembled WGS sequence"/>
</dbReference>
<protein>
    <submittedName>
        <fullName evidence="1">Uncharacterized protein</fullName>
    </submittedName>
</protein>
<dbReference type="PaxDb" id="73239-Q7RQG5"/>
<accession>Q7RQG5</accession>
<gene>
    <name evidence="1" type="ORF">PY01133</name>
</gene>
<name>Q7RQG5_PLAYO</name>
<proteinExistence type="predicted"/>
<comment type="caution">
    <text evidence="1">The sequence shown here is derived from an EMBL/GenBank/DDBJ whole genome shotgun (WGS) entry which is preliminary data.</text>
</comment>